<evidence type="ECO:0000256" key="2">
    <source>
        <dbReference type="SAM" id="Phobius"/>
    </source>
</evidence>
<evidence type="ECO:0000256" key="1">
    <source>
        <dbReference type="SAM" id="MobiDB-lite"/>
    </source>
</evidence>
<organism evidence="3 4">
    <name type="scientific">Meloidogyne javanica</name>
    <name type="common">Root-knot nematode worm</name>
    <dbReference type="NCBI Taxonomy" id="6303"/>
    <lineage>
        <taxon>Eukaryota</taxon>
        <taxon>Metazoa</taxon>
        <taxon>Ecdysozoa</taxon>
        <taxon>Nematoda</taxon>
        <taxon>Chromadorea</taxon>
        <taxon>Rhabditida</taxon>
        <taxon>Tylenchina</taxon>
        <taxon>Tylenchomorpha</taxon>
        <taxon>Tylenchoidea</taxon>
        <taxon>Meloidogynidae</taxon>
        <taxon>Meloidogyninae</taxon>
        <taxon>Meloidogyne</taxon>
        <taxon>Meloidogyne incognita group</taxon>
    </lineage>
</organism>
<keyword evidence="2" id="KW-0812">Transmembrane</keyword>
<feature type="transmembrane region" description="Helical" evidence="2">
    <location>
        <begin position="585"/>
        <end position="605"/>
    </location>
</feature>
<reference evidence="4" key="1">
    <citation type="submission" date="2022-11" db="UniProtKB">
        <authorList>
            <consortium name="WormBaseParasite"/>
        </authorList>
    </citation>
    <scope>IDENTIFICATION</scope>
</reference>
<accession>A0A915M275</accession>
<keyword evidence="2" id="KW-1133">Transmembrane helix</keyword>
<feature type="transmembrane region" description="Helical" evidence="2">
    <location>
        <begin position="376"/>
        <end position="400"/>
    </location>
</feature>
<feature type="region of interest" description="Disordered" evidence="1">
    <location>
        <begin position="193"/>
        <end position="242"/>
    </location>
</feature>
<dbReference type="WBParaSite" id="scaffold2786_cov212.g5430">
    <property type="protein sequence ID" value="scaffold2786_cov212.g5430"/>
    <property type="gene ID" value="scaffold2786_cov212.g5430"/>
</dbReference>
<feature type="compositionally biased region" description="Polar residues" evidence="1">
    <location>
        <begin position="199"/>
        <end position="209"/>
    </location>
</feature>
<feature type="region of interest" description="Disordered" evidence="1">
    <location>
        <begin position="270"/>
        <end position="290"/>
    </location>
</feature>
<feature type="transmembrane region" description="Helical" evidence="2">
    <location>
        <begin position="351"/>
        <end position="369"/>
    </location>
</feature>
<evidence type="ECO:0000313" key="3">
    <source>
        <dbReference type="Proteomes" id="UP000887561"/>
    </source>
</evidence>
<sequence>MVDAAEKIISAILILQLSDPNRFFRKKSSSEASGRKSFKSIPSFKTEEIVAEDYVQKLVGKTQYFMPKVIDGDVYCKEEDFVEIKSDENLETSKKGCKYITSKDITVAKLLEYFYLKIDKIEGLRGKLEQVEFENGKCNIGFPLPRNIFGKAFLLDNALSFSGDELEELVHGEEKMKIHKILKNIIESIDKKIGKENDTGSQTSSQKANSLPREEPPAEENEDAPLNVQQEEHDETTFGVSIKPSNKRFKNIEGEEYEKLIEFVKNPQEFLNSPPEENETANNDLSENSENKWKKKLSEKLLKFIFNEMEGIKGKRVGEEGKEVEEGEISTEIGAQILGSVYNAKELTKDLWNGLLLSLGGAGLIAAILDIGVWPAIILLISLTGCIPCAHVVGVILYSLTPLAAETFDSLVIKRLLISFDGGSFWPSSKAVFDENLSGAVAAGKIAAGGSIFNNLLAMEEISKSFPENAMWTSILPAFPANLIATATSGAMVPLEFNEWRDHQRSALYKLYDQGFLPKPDRNEIVLERRISEKKRKNWRRFFSFFKTPETSPIITNKERDIAFREYIKSKIEASMDIQKTSAMAINSMGIGALISSIVLFALYFPSLFGVKIPEVLEKIFIIMVNTPTEIISFIAGIFSANKFGAELIEKWWSTDDMKNKQIVRLIIDRTIEQMKTPHEGIREIKQKEVNEIYHTKLNKLTYKYGKGVTKLMIVVSETVTNSWNRMWGKPISESLFKKINIGKLALPFYKENEVKEDLTFNLSYLEDDLLKEMPKMPGYDEEKFSEFINEISPYHEKHKLSLTESHHYMTILDNGNNIGNLNFEIVMNNEAINKNTTKSLIKNLTIPFKNKGETEKIENNLRKQTDIVKKDFEEKLDEEMKKTLTKDDEFKRKKWERLMDLATKRSNLKKYLTRMAKETRDFVKILDKNKKKLDKQKLVLKDVKKEEKFRKKVDNENVAYKKRMIEKFEFLKNNWEEMIEKSKEIPTNVKKTLKENGHSFIGYCLAKRFQFVFNDEGQAKTKFYKDNNSYLLKYATEINGILGPRRVDLEYYKKLENKFKKNINSMKIYKEIDLILNDYWGNICAIDRDNVQFEKADEWALQTVNTIHNDNFNHADLKFADIDHNDFNHLNKGSNEWSNFKNGALERFNLHKLTFTEAHMYYQQILDMIGKNSKVELEKLKENWRNYCYIDRQNVEFERPEEWAVQYKDGFRLTYLGEDNDDFLLVINDKKSGLTTKQKEEIFKEILNNFHLHKVTFLEAHKMLEFKKIIGQIENKNQLMEYFGELKSIEKKSEGKGRRVEIIEEMNNLVNGENIKEFDERLENKYKFLVKNWEKLHYENIQKQIKEKLEDVCMNVEENFKNACKLFLEHELQSWHSFCSIDTEHLRFERFEEMNVVANSYQNNEEEEKKDSFKEVSFDEFENDSKFEGEIVGASKETTFDEYGGGEIEVLEH</sequence>
<name>A0A915M275_MELJA</name>
<keyword evidence="3" id="KW-1185">Reference proteome</keyword>
<evidence type="ECO:0000313" key="4">
    <source>
        <dbReference type="WBParaSite" id="scaffold2786_cov212.g5430"/>
    </source>
</evidence>
<proteinExistence type="predicted"/>
<dbReference type="Proteomes" id="UP000887561">
    <property type="component" value="Unplaced"/>
</dbReference>
<protein>
    <submittedName>
        <fullName evidence="4">Chloride channel CLIC-like protein 1</fullName>
    </submittedName>
</protein>
<keyword evidence="2" id="KW-0472">Membrane</keyword>